<dbReference type="Gene3D" id="1.10.10.10">
    <property type="entry name" value="Winged helix-like DNA-binding domain superfamily/Winged helix DNA-binding domain"/>
    <property type="match status" value="1"/>
</dbReference>
<evidence type="ECO:0000256" key="4">
    <source>
        <dbReference type="SAM" id="MobiDB-lite"/>
    </source>
</evidence>
<feature type="domain" description="HTH marR-type" evidence="5">
    <location>
        <begin position="27"/>
        <end position="161"/>
    </location>
</feature>
<evidence type="ECO:0000256" key="2">
    <source>
        <dbReference type="ARBA" id="ARBA00023125"/>
    </source>
</evidence>
<reference evidence="7" key="1">
    <citation type="journal article" date="2019" name="Int. J. Syst. Evol. Microbiol.">
        <title>The Global Catalogue of Microorganisms (GCM) 10K type strain sequencing project: providing services to taxonomists for standard genome sequencing and annotation.</title>
        <authorList>
            <consortium name="The Broad Institute Genomics Platform"/>
            <consortium name="The Broad Institute Genome Sequencing Center for Infectious Disease"/>
            <person name="Wu L."/>
            <person name="Ma J."/>
        </authorList>
    </citation>
    <scope>NUCLEOTIDE SEQUENCE [LARGE SCALE GENOMIC DNA]</scope>
    <source>
        <strain evidence="7">CGMCC 4.7683</strain>
    </source>
</reference>
<dbReference type="Proteomes" id="UP000635387">
    <property type="component" value="Unassembled WGS sequence"/>
</dbReference>
<gene>
    <name evidence="6" type="ORF">GCM10017790_44550</name>
</gene>
<dbReference type="SMART" id="SM00347">
    <property type="entry name" value="HTH_MARR"/>
    <property type="match status" value="1"/>
</dbReference>
<keyword evidence="1" id="KW-0805">Transcription regulation</keyword>
<keyword evidence="3" id="KW-0804">Transcription</keyword>
<dbReference type="InterPro" id="IPR036390">
    <property type="entry name" value="WH_DNA-bd_sf"/>
</dbReference>
<accession>A0ABQ3LQN2</accession>
<dbReference type="PROSITE" id="PS50995">
    <property type="entry name" value="HTH_MARR_2"/>
    <property type="match status" value="1"/>
</dbReference>
<keyword evidence="7" id="KW-1185">Reference proteome</keyword>
<comment type="caution">
    <text evidence="6">The sequence shown here is derived from an EMBL/GenBank/DDBJ whole genome shotgun (WGS) entry which is preliminary data.</text>
</comment>
<protein>
    <submittedName>
        <fullName evidence="6">MarR family transcriptional regulator</fullName>
    </submittedName>
</protein>
<evidence type="ECO:0000259" key="5">
    <source>
        <dbReference type="PROSITE" id="PS50995"/>
    </source>
</evidence>
<dbReference type="InterPro" id="IPR023187">
    <property type="entry name" value="Tscrpt_reg_MarR-type_CS"/>
</dbReference>
<dbReference type="InterPro" id="IPR036388">
    <property type="entry name" value="WH-like_DNA-bd_sf"/>
</dbReference>
<evidence type="ECO:0000313" key="6">
    <source>
        <dbReference type="EMBL" id="GHH22618.1"/>
    </source>
</evidence>
<dbReference type="PROSITE" id="PS01117">
    <property type="entry name" value="HTH_MARR_1"/>
    <property type="match status" value="1"/>
</dbReference>
<organism evidence="6 7">
    <name type="scientific">Amycolatopsis oliviviridis</name>
    <dbReference type="NCBI Taxonomy" id="1471590"/>
    <lineage>
        <taxon>Bacteria</taxon>
        <taxon>Bacillati</taxon>
        <taxon>Actinomycetota</taxon>
        <taxon>Actinomycetes</taxon>
        <taxon>Pseudonocardiales</taxon>
        <taxon>Pseudonocardiaceae</taxon>
        <taxon>Amycolatopsis</taxon>
    </lineage>
</organism>
<dbReference type="InterPro" id="IPR039422">
    <property type="entry name" value="MarR/SlyA-like"/>
</dbReference>
<dbReference type="InterPro" id="IPR000835">
    <property type="entry name" value="HTH_MarR-typ"/>
</dbReference>
<dbReference type="PANTHER" id="PTHR33164">
    <property type="entry name" value="TRANSCRIPTIONAL REGULATOR, MARR FAMILY"/>
    <property type="match status" value="1"/>
</dbReference>
<keyword evidence="2" id="KW-0238">DNA-binding</keyword>
<evidence type="ECO:0000313" key="7">
    <source>
        <dbReference type="Proteomes" id="UP000635387"/>
    </source>
</evidence>
<dbReference type="EMBL" id="BNAY01000005">
    <property type="protein sequence ID" value="GHH22618.1"/>
    <property type="molecule type" value="Genomic_DNA"/>
</dbReference>
<proteinExistence type="predicted"/>
<sequence length="182" mass="20133">MTKQPARETIMTPTTPGTRSKADLDLADTLGHELVRLVRLVNRAKSQVSKQGPDGIERAAYAILFCLIHVGPQRTSKLAEFLHSEISTISRQSSSLVQHGLVERLADPEDGRACLLAPTAEGLRVFEENRKQRNQWLAEVLGDWSDSDRETLNSLFRRLNNDIEKTSPQFADPASASKAKGA</sequence>
<name>A0ABQ3LQN2_9PSEU</name>
<dbReference type="PANTHER" id="PTHR33164:SF57">
    <property type="entry name" value="MARR-FAMILY TRANSCRIPTIONAL REGULATOR"/>
    <property type="match status" value="1"/>
</dbReference>
<evidence type="ECO:0000256" key="3">
    <source>
        <dbReference type="ARBA" id="ARBA00023163"/>
    </source>
</evidence>
<dbReference type="Pfam" id="PF01047">
    <property type="entry name" value="MarR"/>
    <property type="match status" value="1"/>
</dbReference>
<dbReference type="PRINTS" id="PR00598">
    <property type="entry name" value="HTHMARR"/>
</dbReference>
<evidence type="ECO:0000256" key="1">
    <source>
        <dbReference type="ARBA" id="ARBA00023015"/>
    </source>
</evidence>
<feature type="region of interest" description="Disordered" evidence="4">
    <location>
        <begin position="1"/>
        <end position="21"/>
    </location>
</feature>
<dbReference type="SUPFAM" id="SSF46785">
    <property type="entry name" value="Winged helix' DNA-binding domain"/>
    <property type="match status" value="1"/>
</dbReference>